<dbReference type="OrthoDB" id="7305308at2759"/>
<dbReference type="Gene3D" id="3.40.630.30">
    <property type="match status" value="1"/>
</dbReference>
<evidence type="ECO:0000313" key="5">
    <source>
        <dbReference type="Proteomes" id="UP000176998"/>
    </source>
</evidence>
<dbReference type="CDD" id="cd04301">
    <property type="entry name" value="NAT_SF"/>
    <property type="match status" value="1"/>
</dbReference>
<keyword evidence="2" id="KW-0012">Acyltransferase</keyword>
<name>A0A1G4ASS8_9PEZI</name>
<dbReference type="Proteomes" id="UP000176998">
    <property type="component" value="Unassembled WGS sequence"/>
</dbReference>
<dbReference type="PANTHER" id="PTHR10545">
    <property type="entry name" value="DIAMINE N-ACETYLTRANSFERASE"/>
    <property type="match status" value="1"/>
</dbReference>
<gene>
    <name evidence="4" type="ORF">CORC01_12453</name>
</gene>
<dbReference type="PANTHER" id="PTHR10545:SF29">
    <property type="entry name" value="GH14572P-RELATED"/>
    <property type="match status" value="1"/>
</dbReference>
<evidence type="ECO:0000259" key="3">
    <source>
        <dbReference type="PROSITE" id="PS51186"/>
    </source>
</evidence>
<evidence type="ECO:0000256" key="1">
    <source>
        <dbReference type="ARBA" id="ARBA00022679"/>
    </source>
</evidence>
<dbReference type="EMBL" id="MJBS01000154">
    <property type="protein sequence ID" value="OHE92217.1"/>
    <property type="molecule type" value="Genomic_DNA"/>
</dbReference>
<dbReference type="InterPro" id="IPR051016">
    <property type="entry name" value="Diverse_Substrate_AcTransf"/>
</dbReference>
<keyword evidence="1" id="KW-0808">Transferase</keyword>
<dbReference type="STRING" id="1209926.A0A1G4ASS8"/>
<evidence type="ECO:0000313" key="4">
    <source>
        <dbReference type="EMBL" id="OHE92217.1"/>
    </source>
</evidence>
<proteinExistence type="predicted"/>
<evidence type="ECO:0000256" key="2">
    <source>
        <dbReference type="ARBA" id="ARBA00023315"/>
    </source>
</evidence>
<dbReference type="SUPFAM" id="SSF55729">
    <property type="entry name" value="Acyl-CoA N-acyltransferases (Nat)"/>
    <property type="match status" value="1"/>
</dbReference>
<comment type="caution">
    <text evidence="4">The sequence shown here is derived from an EMBL/GenBank/DDBJ whole genome shotgun (WGS) entry which is preliminary data.</text>
</comment>
<organism evidence="4 5">
    <name type="scientific">Colletotrichum orchidophilum</name>
    <dbReference type="NCBI Taxonomy" id="1209926"/>
    <lineage>
        <taxon>Eukaryota</taxon>
        <taxon>Fungi</taxon>
        <taxon>Dikarya</taxon>
        <taxon>Ascomycota</taxon>
        <taxon>Pezizomycotina</taxon>
        <taxon>Sordariomycetes</taxon>
        <taxon>Hypocreomycetidae</taxon>
        <taxon>Glomerellales</taxon>
        <taxon>Glomerellaceae</taxon>
        <taxon>Colletotrichum</taxon>
    </lineage>
</organism>
<dbReference type="AlphaFoldDB" id="A0A1G4ASS8"/>
<dbReference type="RefSeq" id="XP_022469387.1">
    <property type="nucleotide sequence ID" value="XM_022624073.1"/>
</dbReference>
<reference evidence="4 5" key="1">
    <citation type="submission" date="2016-09" db="EMBL/GenBank/DDBJ databases">
        <authorList>
            <person name="Capua I."/>
            <person name="De Benedictis P."/>
            <person name="Joannis T."/>
            <person name="Lombin L.H."/>
            <person name="Cattoli G."/>
        </authorList>
    </citation>
    <scope>NUCLEOTIDE SEQUENCE [LARGE SCALE GENOMIC DNA]</scope>
    <source>
        <strain evidence="4 5">IMI 309357</strain>
    </source>
</reference>
<dbReference type="InterPro" id="IPR000182">
    <property type="entry name" value="GNAT_dom"/>
</dbReference>
<accession>A0A1G4ASS8</accession>
<sequence>MLGTASVEFEKAWRGCVLWSNEEDLSRDDLLLNISTIHSFIVAATAEQLPGATIGATPESLAATLHFEPSSSPEISKTLAASSMRRFAYPLLARTPDGAIAGLAIYFYNYSTWSAAPGLCLEEFYVLPEFRSLGYGRILMKAMAQEARDAGCVKMEWVCLENNERALRFYGKLGAKRMEDWVVLKLTQEVIATLAEEM</sequence>
<keyword evidence="5" id="KW-1185">Reference proteome</keyword>
<dbReference type="PROSITE" id="PS51186">
    <property type="entry name" value="GNAT"/>
    <property type="match status" value="1"/>
</dbReference>
<feature type="domain" description="N-acetyltransferase" evidence="3">
    <location>
        <begin position="51"/>
        <end position="189"/>
    </location>
</feature>
<dbReference type="GO" id="GO:0008080">
    <property type="term" value="F:N-acetyltransferase activity"/>
    <property type="evidence" value="ECO:0007669"/>
    <property type="project" value="TreeGrafter"/>
</dbReference>
<dbReference type="InterPro" id="IPR016181">
    <property type="entry name" value="Acyl_CoA_acyltransferase"/>
</dbReference>
<dbReference type="Pfam" id="PF00583">
    <property type="entry name" value="Acetyltransf_1"/>
    <property type="match status" value="1"/>
</dbReference>
<protein>
    <recommendedName>
        <fullName evidence="3">N-acetyltransferase domain-containing protein</fullName>
    </recommendedName>
</protein>
<dbReference type="GeneID" id="34565583"/>